<sequence>MHPSRRSVLTVPLAAALGAATLGGTSATASGAPQQSPVDIRTRDLVRGRRLPPLHVRYDHHAQVSLAYVTRDAGSPDGCLVRDVEETEQAGVEPGAGWVVVDDVRYDLLQTHFHTPSEHSVDGVRTPMEQHLVHSSADGRLLVLAVLLQEGSEGEADRLLSVLPDECEDPVPVTDVDLRAMLPRRLSAVRYAGSLTTAPYTEGVQWFVVGTQTVSAAGIERFREVFPEGDSRETQPLAGRRLVADPGAAAWLGDV</sequence>
<feature type="chain" id="PRO_5047224512" description="carbonic anhydrase" evidence="7">
    <location>
        <begin position="32"/>
        <end position="255"/>
    </location>
</feature>
<comment type="caution">
    <text evidence="9">The sequence shown here is derived from an EMBL/GenBank/DDBJ whole genome shotgun (WGS) entry which is preliminary data.</text>
</comment>
<dbReference type="EMBL" id="JBHRWW010000014">
    <property type="protein sequence ID" value="MFC3689981.1"/>
    <property type="molecule type" value="Genomic_DNA"/>
</dbReference>
<keyword evidence="4" id="KW-0862">Zinc</keyword>
<evidence type="ECO:0000313" key="10">
    <source>
        <dbReference type="Proteomes" id="UP001595685"/>
    </source>
</evidence>
<keyword evidence="7" id="KW-0732">Signal</keyword>
<evidence type="ECO:0000256" key="7">
    <source>
        <dbReference type="SAM" id="SignalP"/>
    </source>
</evidence>
<comment type="catalytic activity">
    <reaction evidence="6">
        <text>hydrogencarbonate + H(+) = CO2 + H2O</text>
        <dbReference type="Rhea" id="RHEA:10748"/>
        <dbReference type="ChEBI" id="CHEBI:15377"/>
        <dbReference type="ChEBI" id="CHEBI:15378"/>
        <dbReference type="ChEBI" id="CHEBI:16526"/>
        <dbReference type="ChEBI" id="CHEBI:17544"/>
        <dbReference type="EC" id="4.2.1.1"/>
    </reaction>
</comment>
<name>A0ABV7WJD8_9MICO</name>
<dbReference type="Proteomes" id="UP001595685">
    <property type="component" value="Unassembled WGS sequence"/>
</dbReference>
<evidence type="ECO:0000256" key="6">
    <source>
        <dbReference type="ARBA" id="ARBA00048348"/>
    </source>
</evidence>
<feature type="signal peptide" evidence="7">
    <location>
        <begin position="1"/>
        <end position="31"/>
    </location>
</feature>
<dbReference type="SMART" id="SM01057">
    <property type="entry name" value="Carb_anhydrase"/>
    <property type="match status" value="1"/>
</dbReference>
<evidence type="ECO:0000256" key="4">
    <source>
        <dbReference type="ARBA" id="ARBA00022833"/>
    </source>
</evidence>
<evidence type="ECO:0000256" key="5">
    <source>
        <dbReference type="ARBA" id="ARBA00023239"/>
    </source>
</evidence>
<reference evidence="10" key="1">
    <citation type="journal article" date="2019" name="Int. J. Syst. Evol. Microbiol.">
        <title>The Global Catalogue of Microorganisms (GCM) 10K type strain sequencing project: providing services to taxonomists for standard genome sequencing and annotation.</title>
        <authorList>
            <consortium name="The Broad Institute Genomics Platform"/>
            <consortium name="The Broad Institute Genome Sequencing Center for Infectious Disease"/>
            <person name="Wu L."/>
            <person name="Ma J."/>
        </authorList>
    </citation>
    <scope>NUCLEOTIDE SEQUENCE [LARGE SCALE GENOMIC DNA]</scope>
    <source>
        <strain evidence="10">NCAIM B.02333</strain>
    </source>
</reference>
<keyword evidence="5" id="KW-0456">Lyase</keyword>
<proteinExistence type="inferred from homology"/>
<dbReference type="InterPro" id="IPR023561">
    <property type="entry name" value="Carbonic_anhydrase_a-class"/>
</dbReference>
<dbReference type="InterPro" id="IPR001148">
    <property type="entry name" value="CA_dom"/>
</dbReference>
<evidence type="ECO:0000259" key="8">
    <source>
        <dbReference type="PROSITE" id="PS51144"/>
    </source>
</evidence>
<organism evidence="9 10">
    <name type="scientific">Aquipuribacter hungaricus</name>
    <dbReference type="NCBI Taxonomy" id="545624"/>
    <lineage>
        <taxon>Bacteria</taxon>
        <taxon>Bacillati</taxon>
        <taxon>Actinomycetota</taxon>
        <taxon>Actinomycetes</taxon>
        <taxon>Micrococcales</taxon>
        <taxon>Intrasporangiaceae</taxon>
        <taxon>Aquipuribacter</taxon>
    </lineage>
</organism>
<dbReference type="InterPro" id="IPR006311">
    <property type="entry name" value="TAT_signal"/>
</dbReference>
<accession>A0ABV7WJD8</accession>
<comment type="similarity">
    <text evidence="1">Belongs to the alpha-carbonic anhydrase family.</text>
</comment>
<keyword evidence="10" id="KW-1185">Reference proteome</keyword>
<dbReference type="EC" id="4.2.1.1" evidence="2"/>
<keyword evidence="3" id="KW-0479">Metal-binding</keyword>
<dbReference type="InterPro" id="IPR036398">
    <property type="entry name" value="CA_dom_sf"/>
</dbReference>
<feature type="domain" description="Alpha-carbonic anhydrase" evidence="8">
    <location>
        <begin position="1"/>
        <end position="246"/>
    </location>
</feature>
<protein>
    <recommendedName>
        <fullName evidence="2">carbonic anhydrase</fullName>
        <ecNumber evidence="2">4.2.1.1</ecNumber>
    </recommendedName>
</protein>
<dbReference type="PANTHER" id="PTHR18952:SF265">
    <property type="entry name" value="CARBONIC ANHYDRASE"/>
    <property type="match status" value="1"/>
</dbReference>
<evidence type="ECO:0000256" key="1">
    <source>
        <dbReference type="ARBA" id="ARBA00010718"/>
    </source>
</evidence>
<dbReference type="PANTHER" id="PTHR18952">
    <property type="entry name" value="CARBONIC ANHYDRASE"/>
    <property type="match status" value="1"/>
</dbReference>
<evidence type="ECO:0000313" key="9">
    <source>
        <dbReference type="EMBL" id="MFC3689981.1"/>
    </source>
</evidence>
<dbReference type="SUPFAM" id="SSF51069">
    <property type="entry name" value="Carbonic anhydrase"/>
    <property type="match status" value="1"/>
</dbReference>
<evidence type="ECO:0000256" key="2">
    <source>
        <dbReference type="ARBA" id="ARBA00012925"/>
    </source>
</evidence>
<dbReference type="PROSITE" id="PS51144">
    <property type="entry name" value="ALPHA_CA_2"/>
    <property type="match status" value="1"/>
</dbReference>
<dbReference type="InterPro" id="IPR041891">
    <property type="entry name" value="Alpha_CA_prokaryot-like"/>
</dbReference>
<gene>
    <name evidence="9" type="ORF">ACFOLH_16655</name>
</gene>
<dbReference type="RefSeq" id="WP_340292753.1">
    <property type="nucleotide sequence ID" value="NZ_JBBEOI010000082.1"/>
</dbReference>
<evidence type="ECO:0000256" key="3">
    <source>
        <dbReference type="ARBA" id="ARBA00022723"/>
    </source>
</evidence>
<dbReference type="CDD" id="cd03124">
    <property type="entry name" value="alpha_CA_prokaryotic_like"/>
    <property type="match status" value="1"/>
</dbReference>
<dbReference type="PROSITE" id="PS51318">
    <property type="entry name" value="TAT"/>
    <property type="match status" value="1"/>
</dbReference>
<dbReference type="Pfam" id="PF00194">
    <property type="entry name" value="Carb_anhydrase"/>
    <property type="match status" value="1"/>
</dbReference>
<dbReference type="Gene3D" id="3.10.200.10">
    <property type="entry name" value="Alpha carbonic anhydrase"/>
    <property type="match status" value="1"/>
</dbReference>